<proteinExistence type="predicted"/>
<sequence>MYYMLHPVDGGCPAKKLRTDNIADKHVFRAMNNVTVTCLWSDAKGCQVFVQYRDTS</sequence>
<evidence type="ECO:0000313" key="2">
    <source>
        <dbReference type="Proteomes" id="UP000518266"/>
    </source>
</evidence>
<comment type="caution">
    <text evidence="1">The sequence shown here is derived from an EMBL/GenBank/DDBJ whole genome shotgun (WGS) entry which is preliminary data.</text>
</comment>
<dbReference type="EMBL" id="JAAKFY010000010">
    <property type="protein sequence ID" value="KAF3850464.1"/>
    <property type="molecule type" value="Genomic_DNA"/>
</dbReference>
<accession>A0A7J5YLT1</accession>
<dbReference type="AlphaFoldDB" id="A0A7J5YLT1"/>
<dbReference type="Proteomes" id="UP000518266">
    <property type="component" value="Unassembled WGS sequence"/>
</dbReference>
<evidence type="ECO:0000313" key="1">
    <source>
        <dbReference type="EMBL" id="KAF3850464.1"/>
    </source>
</evidence>
<reference evidence="1 2" key="1">
    <citation type="submission" date="2020-03" db="EMBL/GenBank/DDBJ databases">
        <title>Dissostichus mawsoni Genome sequencing and assembly.</title>
        <authorList>
            <person name="Park H."/>
        </authorList>
    </citation>
    <scope>NUCLEOTIDE SEQUENCE [LARGE SCALE GENOMIC DNA]</scope>
    <source>
        <strain evidence="1">DM0001</strain>
        <tissue evidence="1">Muscle</tissue>
    </source>
</reference>
<name>A0A7J5YLT1_DISMA</name>
<keyword evidence="2" id="KW-1185">Reference proteome</keyword>
<protein>
    <submittedName>
        <fullName evidence="1">Uncharacterized protein</fullName>
    </submittedName>
</protein>
<organism evidence="1 2">
    <name type="scientific">Dissostichus mawsoni</name>
    <name type="common">Antarctic cod</name>
    <dbReference type="NCBI Taxonomy" id="36200"/>
    <lineage>
        <taxon>Eukaryota</taxon>
        <taxon>Metazoa</taxon>
        <taxon>Chordata</taxon>
        <taxon>Craniata</taxon>
        <taxon>Vertebrata</taxon>
        <taxon>Euteleostomi</taxon>
        <taxon>Actinopterygii</taxon>
        <taxon>Neopterygii</taxon>
        <taxon>Teleostei</taxon>
        <taxon>Neoteleostei</taxon>
        <taxon>Acanthomorphata</taxon>
        <taxon>Eupercaria</taxon>
        <taxon>Perciformes</taxon>
        <taxon>Notothenioidei</taxon>
        <taxon>Nototheniidae</taxon>
        <taxon>Dissostichus</taxon>
    </lineage>
</organism>
<gene>
    <name evidence="1" type="ORF">F7725_012236</name>
</gene>